<feature type="transmembrane region" description="Helical" evidence="8">
    <location>
        <begin position="744"/>
        <end position="764"/>
    </location>
</feature>
<keyword evidence="5 8" id="KW-0472">Membrane</keyword>
<keyword evidence="9" id="KW-1185">Reference proteome</keyword>
<dbReference type="GO" id="GO:0031528">
    <property type="term" value="C:microvillus membrane"/>
    <property type="evidence" value="ECO:0007669"/>
    <property type="project" value="UniProtKB-SubCell"/>
</dbReference>
<comment type="similarity">
    <text evidence="2">Belongs to the prominin family.</text>
</comment>
<evidence type="ECO:0000313" key="10">
    <source>
        <dbReference type="RefSeq" id="XP_020646469.2"/>
    </source>
</evidence>
<dbReference type="AlphaFoldDB" id="A0A6J0TJM3"/>
<keyword evidence="3 8" id="KW-0812">Transmembrane</keyword>
<evidence type="ECO:0000256" key="3">
    <source>
        <dbReference type="ARBA" id="ARBA00022692"/>
    </source>
</evidence>
<evidence type="ECO:0000256" key="8">
    <source>
        <dbReference type="SAM" id="Phobius"/>
    </source>
</evidence>
<dbReference type="GO" id="GO:0071914">
    <property type="term" value="C:prominosome"/>
    <property type="evidence" value="ECO:0007669"/>
    <property type="project" value="TreeGrafter"/>
</dbReference>
<dbReference type="GeneID" id="110077598"/>
<proteinExistence type="inferred from homology"/>
<dbReference type="RefSeq" id="XP_072851765.1">
    <property type="nucleotide sequence ID" value="XM_072995664.1"/>
</dbReference>
<dbReference type="KEGG" id="pvt:110077598"/>
<evidence type="ECO:0000313" key="11">
    <source>
        <dbReference type="RefSeq" id="XP_072851765.1"/>
    </source>
</evidence>
<sequence length="804" mass="89736">MSLPPNLTQPVYQPQPSNSSGGLQGLINMMHSFLGLVQPNKFPTDTLTRLIKHQVDVKDTEFHKEVLIYEAGFLVCAAIGLLFIFLVPLVGLCFCCCRCCGRCGGFLYQKQTKHTDCKRQAFFASVLVVTAILLAGDICAYVSNHRITQGVDRSFSIFNSTIDNLQTYLESIPQEIDEILDSSSVPLNKTNSSLLNIGATLGKNIKVQIGGAAEKALNTTEQLIGEIVRAEQELKNVNESGHRLQELQKELSRNLTTLRDKINETLKKCGKPCQNVSVDNLTTGANFSMVPNVSDPLQLLTDLMALDPKATIAKARKTLSEIPMKVTNQTETVVSDAQSQLHNVKQQIDDIRGNLSLLDAMKNLSGFTNDLVKAASSFEPDVVTYDNYRWIVGVVLCCLVLLITVLNVLGLLCGALGLDPQELPTRRSCLSNCGGLFLMASVGFSFLFAWLLMLLVLLTFLIGGNAYTLVCRPWNNGHLLEFLSTPGLFPELNLTRLLQLKSSDVTLSSLYMDCENNAPLWSTLHLDDMVSLDEFLNISKYTSDIDATLNKINISVDSTALLSDKQKHLIQNLSKTDGPMHMDFASILEQLNKNMTGQDLSALANQLDALAGEPKDENRTELQQQADELRAIQRFINANFIPEIQNLNSSIRSLQNSMPRILELAKSTLLQIEEAQTFMMKKTEEVVKNETSTFVHSILDLFTSYLDWAKAKIKEEVGRCKPAAWIVDTLNTVFCSYFVDSLNAFWFSLGWCTAFLLPSIILAVRLARFYRRMFADDIYEDDDTETMELSRQSMFKMPRAELRK</sequence>
<feature type="transmembrane region" description="Helical" evidence="8">
    <location>
        <begin position="121"/>
        <end position="143"/>
    </location>
</feature>
<dbReference type="PANTHER" id="PTHR22730">
    <property type="entry name" value="PROMININ PROM PROTEIN"/>
    <property type="match status" value="1"/>
</dbReference>
<evidence type="ECO:0000256" key="6">
    <source>
        <dbReference type="ARBA" id="ARBA00023180"/>
    </source>
</evidence>
<feature type="transmembrane region" description="Helical" evidence="8">
    <location>
        <begin position="71"/>
        <end position="100"/>
    </location>
</feature>
<evidence type="ECO:0000256" key="5">
    <source>
        <dbReference type="ARBA" id="ARBA00023136"/>
    </source>
</evidence>
<evidence type="ECO:0000256" key="4">
    <source>
        <dbReference type="ARBA" id="ARBA00022989"/>
    </source>
</evidence>
<dbReference type="Gene3D" id="1.20.5.50">
    <property type="match status" value="1"/>
</dbReference>
<keyword evidence="4 8" id="KW-1133">Transmembrane helix</keyword>
<dbReference type="RefSeq" id="XP_020646469.2">
    <property type="nucleotide sequence ID" value="XM_020790810.2"/>
</dbReference>
<evidence type="ECO:0000256" key="7">
    <source>
        <dbReference type="SAM" id="Coils"/>
    </source>
</evidence>
<protein>
    <submittedName>
        <fullName evidence="10 11">Prominin-1-A-like isoform X1</fullName>
    </submittedName>
</protein>
<organism evidence="9 10">
    <name type="scientific">Pogona vitticeps</name>
    <name type="common">central bearded dragon</name>
    <dbReference type="NCBI Taxonomy" id="103695"/>
    <lineage>
        <taxon>Eukaryota</taxon>
        <taxon>Metazoa</taxon>
        <taxon>Chordata</taxon>
        <taxon>Craniata</taxon>
        <taxon>Vertebrata</taxon>
        <taxon>Euteleostomi</taxon>
        <taxon>Lepidosauria</taxon>
        <taxon>Squamata</taxon>
        <taxon>Bifurcata</taxon>
        <taxon>Unidentata</taxon>
        <taxon>Episquamata</taxon>
        <taxon>Toxicofera</taxon>
        <taxon>Iguania</taxon>
        <taxon>Acrodonta</taxon>
        <taxon>Agamidae</taxon>
        <taxon>Amphibolurinae</taxon>
        <taxon>Pogona</taxon>
    </lineage>
</organism>
<feature type="transmembrane region" description="Helical" evidence="8">
    <location>
        <begin position="436"/>
        <end position="462"/>
    </location>
</feature>
<evidence type="ECO:0000313" key="9">
    <source>
        <dbReference type="Proteomes" id="UP001652642"/>
    </source>
</evidence>
<dbReference type="GO" id="GO:0009986">
    <property type="term" value="C:cell surface"/>
    <property type="evidence" value="ECO:0007669"/>
    <property type="project" value="TreeGrafter"/>
</dbReference>
<keyword evidence="6" id="KW-0325">Glycoprotein</keyword>
<dbReference type="Pfam" id="PF05478">
    <property type="entry name" value="Prominin"/>
    <property type="match status" value="1"/>
</dbReference>
<dbReference type="PANTHER" id="PTHR22730:SF4">
    <property type="entry name" value="PROMININ-1-A-LIKE"/>
    <property type="match status" value="1"/>
</dbReference>
<evidence type="ECO:0000256" key="2">
    <source>
        <dbReference type="ARBA" id="ARBA00006058"/>
    </source>
</evidence>
<feature type="transmembrane region" description="Helical" evidence="8">
    <location>
        <begin position="390"/>
        <end position="416"/>
    </location>
</feature>
<feature type="coiled-coil region" evidence="7">
    <location>
        <begin position="213"/>
        <end position="268"/>
    </location>
</feature>
<dbReference type="Proteomes" id="UP001652642">
    <property type="component" value="Chromosome 3"/>
</dbReference>
<dbReference type="GO" id="GO:0015485">
    <property type="term" value="F:cholesterol binding"/>
    <property type="evidence" value="ECO:0007669"/>
    <property type="project" value="TreeGrafter"/>
</dbReference>
<evidence type="ECO:0000256" key="1">
    <source>
        <dbReference type="ARBA" id="ARBA00004475"/>
    </source>
</evidence>
<accession>A0A6J0TJM3</accession>
<dbReference type="InParanoid" id="A0A6J0TJM3"/>
<reference evidence="10 11" key="1">
    <citation type="submission" date="2025-05" db="UniProtKB">
        <authorList>
            <consortium name="RefSeq"/>
        </authorList>
    </citation>
    <scope>IDENTIFICATION</scope>
</reference>
<dbReference type="InterPro" id="IPR008795">
    <property type="entry name" value="Prominin"/>
</dbReference>
<comment type="subcellular location">
    <subcellularLocation>
        <location evidence="1">Cell projection</location>
        <location evidence="1">Microvillus membrane</location>
        <topology evidence="1">Multi-pass membrane protein</topology>
    </subcellularLocation>
</comment>
<name>A0A6J0TJM3_9SAUR</name>
<gene>
    <name evidence="10 11" type="primary">LOC110077598</name>
</gene>
<dbReference type="OrthoDB" id="6229420at2759"/>
<keyword evidence="7" id="KW-0175">Coiled coil</keyword>
<dbReference type="GO" id="GO:0016324">
    <property type="term" value="C:apical plasma membrane"/>
    <property type="evidence" value="ECO:0007669"/>
    <property type="project" value="TreeGrafter"/>
</dbReference>
<dbReference type="GO" id="GO:0005929">
    <property type="term" value="C:cilium"/>
    <property type="evidence" value="ECO:0007669"/>
    <property type="project" value="TreeGrafter"/>
</dbReference>